<dbReference type="InterPro" id="IPR000045">
    <property type="entry name" value="Prepilin_IV_endopep_pep"/>
</dbReference>
<dbReference type="Gene3D" id="1.20.120.1220">
    <property type="match status" value="1"/>
</dbReference>
<protein>
    <submittedName>
        <fullName evidence="10">A24 family peptidase C-terminal domain-containing protein</fullName>
    </submittedName>
</protein>
<evidence type="ECO:0000256" key="7">
    <source>
        <dbReference type="SAM" id="Phobius"/>
    </source>
</evidence>
<dbReference type="InterPro" id="IPR009655">
    <property type="entry name" value="Preflagellin_peptidase_C"/>
</dbReference>
<evidence type="ECO:0000256" key="5">
    <source>
        <dbReference type="ARBA" id="ARBA00023136"/>
    </source>
</evidence>
<evidence type="ECO:0000313" key="10">
    <source>
        <dbReference type="EMBL" id="MFC7127281.1"/>
    </source>
</evidence>
<feature type="domain" description="Prepilin type IV endopeptidase peptidase" evidence="8">
    <location>
        <begin position="5"/>
        <end position="144"/>
    </location>
</feature>
<reference evidence="10 11" key="1">
    <citation type="journal article" date="2014" name="Int. J. Syst. Evol. Microbiol.">
        <title>Complete genome sequence of Corynebacterium casei LMG S-19264T (=DSM 44701T), isolated from a smear-ripened cheese.</title>
        <authorList>
            <consortium name="US DOE Joint Genome Institute (JGI-PGF)"/>
            <person name="Walter F."/>
            <person name="Albersmeier A."/>
            <person name="Kalinowski J."/>
            <person name="Ruckert C."/>
        </authorList>
    </citation>
    <scope>NUCLEOTIDE SEQUENCE [LARGE SCALE GENOMIC DNA]</scope>
    <source>
        <strain evidence="10 11">CGMCC 4.7215</strain>
    </source>
</reference>
<dbReference type="AlphaFoldDB" id="A0ABD5XCD7"/>
<dbReference type="PANTHER" id="PTHR36506:SF1">
    <property type="entry name" value="PREFLAGELLIN PEPTIDASE"/>
    <property type="match status" value="1"/>
</dbReference>
<gene>
    <name evidence="10" type="ORF">ACFQJ7_14865</name>
</gene>
<feature type="compositionally biased region" description="Polar residues" evidence="6">
    <location>
        <begin position="248"/>
        <end position="258"/>
    </location>
</feature>
<evidence type="ECO:0000256" key="3">
    <source>
        <dbReference type="ARBA" id="ARBA00022692"/>
    </source>
</evidence>
<keyword evidence="4 7" id="KW-1133">Transmembrane helix</keyword>
<keyword evidence="5 7" id="KW-0472">Membrane</keyword>
<evidence type="ECO:0000259" key="8">
    <source>
        <dbReference type="Pfam" id="PF01478"/>
    </source>
</evidence>
<name>A0ABD5XCD7_9EURY</name>
<feature type="transmembrane region" description="Helical" evidence="7">
    <location>
        <begin position="128"/>
        <end position="149"/>
    </location>
</feature>
<feature type="transmembrane region" description="Helical" evidence="7">
    <location>
        <begin position="318"/>
        <end position="340"/>
    </location>
</feature>
<evidence type="ECO:0000256" key="6">
    <source>
        <dbReference type="SAM" id="MobiDB-lite"/>
    </source>
</evidence>
<feature type="domain" description="Preflagellin peptidase C-terminal" evidence="9">
    <location>
        <begin position="301"/>
        <end position="335"/>
    </location>
</feature>
<organism evidence="10 11">
    <name type="scientific">Halovenus rubra</name>
    <dbReference type="NCBI Taxonomy" id="869890"/>
    <lineage>
        <taxon>Archaea</taxon>
        <taxon>Methanobacteriati</taxon>
        <taxon>Methanobacteriota</taxon>
        <taxon>Stenosarchaea group</taxon>
        <taxon>Halobacteria</taxon>
        <taxon>Halobacteriales</taxon>
        <taxon>Haloarculaceae</taxon>
        <taxon>Halovenus</taxon>
    </lineage>
</organism>
<dbReference type="InterPro" id="IPR052218">
    <property type="entry name" value="Preflagellin_Peptidase"/>
</dbReference>
<feature type="transmembrane region" description="Helical" evidence="7">
    <location>
        <begin position="59"/>
        <end position="78"/>
    </location>
</feature>
<keyword evidence="3 7" id="KW-0812">Transmembrane</keyword>
<dbReference type="Pfam" id="PF01478">
    <property type="entry name" value="Peptidase_A24"/>
    <property type="match status" value="1"/>
</dbReference>
<keyword evidence="2" id="KW-1003">Cell membrane</keyword>
<evidence type="ECO:0000256" key="4">
    <source>
        <dbReference type="ARBA" id="ARBA00022989"/>
    </source>
</evidence>
<dbReference type="EMBL" id="JBHSZQ010000049">
    <property type="protein sequence ID" value="MFC7127281.1"/>
    <property type="molecule type" value="Genomic_DNA"/>
</dbReference>
<comment type="caution">
    <text evidence="10">The sequence shown here is derived from an EMBL/GenBank/DDBJ whole genome shotgun (WGS) entry which is preliminary data.</text>
</comment>
<evidence type="ECO:0000256" key="1">
    <source>
        <dbReference type="ARBA" id="ARBA00004651"/>
    </source>
</evidence>
<dbReference type="GO" id="GO:0005886">
    <property type="term" value="C:plasma membrane"/>
    <property type="evidence" value="ECO:0007669"/>
    <property type="project" value="UniProtKB-SubCell"/>
</dbReference>
<evidence type="ECO:0000313" key="11">
    <source>
        <dbReference type="Proteomes" id="UP001596414"/>
    </source>
</evidence>
<sequence>MLRLVVLPVFGYLAWRDIKTRRVPRRTWYPLIALALVLLVWDTYVLFTGDTTAYDQRLFVIQTAISVFFLIPLAYGFWLLGGFGGADTKAFMTIALLLPTYPEFNLWVFDIQGTLSTLPVVDTEVGVFSLTVLANTVLIGALYPVALAAKNGVSGYISPGMFVATPIQAGKATQKYGVLLEFVEGRLRDVRSLSGLRAQFSWRRLDLDALRMYLQWRDLTLAELRDNPERYCDPASLPAEPNPPGNGSIANTDVTATDSPKKTRGDVGDVPEDDPWGAAAFLDDIDGNAFGTTPEMLRDGLEMLADEDEVWISPGLPFIVPMFFGLVLAFTYGDILFAFLRLVGVA</sequence>
<accession>A0ABD5XCD7</accession>
<evidence type="ECO:0000259" key="9">
    <source>
        <dbReference type="Pfam" id="PF06847"/>
    </source>
</evidence>
<proteinExistence type="predicted"/>
<dbReference type="RefSeq" id="WP_267636757.1">
    <property type="nucleotide sequence ID" value="NZ_JAODIY010000005.1"/>
</dbReference>
<comment type="subcellular location">
    <subcellularLocation>
        <location evidence="1">Cell membrane</location>
        <topology evidence="1">Multi-pass membrane protein</topology>
    </subcellularLocation>
</comment>
<evidence type="ECO:0000256" key="2">
    <source>
        <dbReference type="ARBA" id="ARBA00022475"/>
    </source>
</evidence>
<dbReference type="Pfam" id="PF06847">
    <property type="entry name" value="Arc_PepC_II"/>
    <property type="match status" value="1"/>
</dbReference>
<feature type="region of interest" description="Disordered" evidence="6">
    <location>
        <begin position="233"/>
        <end position="270"/>
    </location>
</feature>
<dbReference type="PANTHER" id="PTHR36506">
    <property type="entry name" value="PREFLAGELLIN PEPTIDASE"/>
    <property type="match status" value="1"/>
</dbReference>
<feature type="transmembrane region" description="Helical" evidence="7">
    <location>
        <begin position="28"/>
        <end position="47"/>
    </location>
</feature>
<dbReference type="Proteomes" id="UP001596414">
    <property type="component" value="Unassembled WGS sequence"/>
</dbReference>